<reference evidence="13 14" key="1">
    <citation type="submission" date="2019-06" db="EMBL/GenBank/DDBJ databases">
        <title>Sequencing the genomes of 1000 actinobacteria strains.</title>
        <authorList>
            <person name="Klenk H.-P."/>
        </authorList>
    </citation>
    <scope>NUCLEOTIDE SEQUENCE [LARGE SCALE GENOMIC DNA]</scope>
    <source>
        <strain evidence="13 14">DSM 102200</strain>
    </source>
</reference>
<protein>
    <recommendedName>
        <fullName evidence="1">non-specific serine/threonine protein kinase</fullName>
        <ecNumber evidence="1">2.7.11.1</ecNumber>
    </recommendedName>
</protein>
<keyword evidence="11" id="KW-0812">Transmembrane</keyword>
<dbReference type="PANTHER" id="PTHR43289:SF6">
    <property type="entry name" value="SERINE_THREONINE-PROTEIN KINASE NEKL-3"/>
    <property type="match status" value="1"/>
</dbReference>
<dbReference type="InterPro" id="IPR017441">
    <property type="entry name" value="Protein_kinase_ATP_BS"/>
</dbReference>
<keyword evidence="11" id="KW-0472">Membrane</keyword>
<dbReference type="InterPro" id="IPR011009">
    <property type="entry name" value="Kinase-like_dom_sf"/>
</dbReference>
<dbReference type="Gene3D" id="3.30.200.20">
    <property type="entry name" value="Phosphorylase Kinase, domain 1"/>
    <property type="match status" value="1"/>
</dbReference>
<evidence type="ECO:0000256" key="2">
    <source>
        <dbReference type="ARBA" id="ARBA00022527"/>
    </source>
</evidence>
<accession>A0A543CTE6</accession>
<dbReference type="Proteomes" id="UP000316096">
    <property type="component" value="Unassembled WGS sequence"/>
</dbReference>
<dbReference type="InterPro" id="IPR000719">
    <property type="entry name" value="Prot_kinase_dom"/>
</dbReference>
<sequence>MRSRARIEQGLELGGRYRLDEQIGAGGMGDVWRGLDLRLRRPVAIKILPTDMAADQSAVERFRREAETTAGLQHPGITVTFDIDEHRDEQETLIFLVMELLTGRDLRTVLNQAPHGVPAEQAVSLIAQAADALAAAHSRGIVHRDIKPANLFLQDDGRVKLCDFGIARLGDATQLTGSGNFIGTPVYMAPEQFRAEQLDARSDLYSLGCVMYELLVGSPPFEAVTNPAAIMYKHFSETPVPPRSRRPDVPEHLERLTLDLLAKDPDQRPPSAAAVVASLQGSGTGARRPSPKPEATTADWAPPAAATAGSSGAGATTQDEAPETVGHRRTKRGPRRKGVLIGLAAAVVMAAAGGAVALEWSPADAHKDPPSPTRSTLDPTPAKRQDTSPVIAGWNVTLAPQYGVAYDVPPTWKSETPDYAIYFQDANDRVLAAEKGTAEASKGRCTRAATGLRGGSTPVLKPSKDQLDALRTAAGDEARKWAGAAYGQADAHPTQPKMATGTSGTVTVNGIEAARASVRVTPAAGGDPCTPPHAWVETVAMAATPGSASVGPVFFTVFADRNVPGQVTDENLKKIISSIRPYTCPAGTAPRKTNRCT</sequence>
<proteinExistence type="predicted"/>
<evidence type="ECO:0000256" key="7">
    <source>
        <dbReference type="ARBA" id="ARBA00047899"/>
    </source>
</evidence>
<evidence type="ECO:0000256" key="4">
    <source>
        <dbReference type="ARBA" id="ARBA00022741"/>
    </source>
</evidence>
<keyword evidence="6 9" id="KW-0067">ATP-binding</keyword>
<dbReference type="SUPFAM" id="SSF56112">
    <property type="entry name" value="Protein kinase-like (PK-like)"/>
    <property type="match status" value="1"/>
</dbReference>
<comment type="catalytic activity">
    <reaction evidence="7">
        <text>L-threonyl-[protein] + ATP = O-phospho-L-threonyl-[protein] + ADP + H(+)</text>
        <dbReference type="Rhea" id="RHEA:46608"/>
        <dbReference type="Rhea" id="RHEA-COMP:11060"/>
        <dbReference type="Rhea" id="RHEA-COMP:11605"/>
        <dbReference type="ChEBI" id="CHEBI:15378"/>
        <dbReference type="ChEBI" id="CHEBI:30013"/>
        <dbReference type="ChEBI" id="CHEBI:30616"/>
        <dbReference type="ChEBI" id="CHEBI:61977"/>
        <dbReference type="ChEBI" id="CHEBI:456216"/>
        <dbReference type="EC" id="2.7.11.1"/>
    </reaction>
</comment>
<dbReference type="OrthoDB" id="9762169at2"/>
<evidence type="ECO:0000256" key="10">
    <source>
        <dbReference type="SAM" id="MobiDB-lite"/>
    </source>
</evidence>
<evidence type="ECO:0000313" key="14">
    <source>
        <dbReference type="Proteomes" id="UP000316096"/>
    </source>
</evidence>
<evidence type="ECO:0000256" key="3">
    <source>
        <dbReference type="ARBA" id="ARBA00022679"/>
    </source>
</evidence>
<evidence type="ECO:0000259" key="12">
    <source>
        <dbReference type="PROSITE" id="PS50011"/>
    </source>
</evidence>
<evidence type="ECO:0000256" key="8">
    <source>
        <dbReference type="ARBA" id="ARBA00048679"/>
    </source>
</evidence>
<dbReference type="Gene3D" id="1.10.510.10">
    <property type="entry name" value="Transferase(Phosphotransferase) domain 1"/>
    <property type="match status" value="1"/>
</dbReference>
<evidence type="ECO:0000256" key="11">
    <source>
        <dbReference type="SAM" id="Phobius"/>
    </source>
</evidence>
<feature type="binding site" evidence="9">
    <location>
        <position position="46"/>
    </location>
    <ligand>
        <name>ATP</name>
        <dbReference type="ChEBI" id="CHEBI:30616"/>
    </ligand>
</feature>
<dbReference type="GO" id="GO:0004674">
    <property type="term" value="F:protein serine/threonine kinase activity"/>
    <property type="evidence" value="ECO:0007669"/>
    <property type="project" value="UniProtKB-KW"/>
</dbReference>
<keyword evidence="3" id="KW-0808">Transferase</keyword>
<evidence type="ECO:0000256" key="6">
    <source>
        <dbReference type="ARBA" id="ARBA00022840"/>
    </source>
</evidence>
<dbReference type="PROSITE" id="PS00108">
    <property type="entry name" value="PROTEIN_KINASE_ST"/>
    <property type="match status" value="1"/>
</dbReference>
<dbReference type="Pfam" id="PF00069">
    <property type="entry name" value="Pkinase"/>
    <property type="match status" value="1"/>
</dbReference>
<dbReference type="EMBL" id="VFOZ01000001">
    <property type="protein sequence ID" value="TQM00188.1"/>
    <property type="molecule type" value="Genomic_DNA"/>
</dbReference>
<comment type="caution">
    <text evidence="13">The sequence shown here is derived from an EMBL/GenBank/DDBJ whole genome shotgun (WGS) entry which is preliminary data.</text>
</comment>
<dbReference type="PANTHER" id="PTHR43289">
    <property type="entry name" value="MITOGEN-ACTIVATED PROTEIN KINASE KINASE KINASE 20-RELATED"/>
    <property type="match status" value="1"/>
</dbReference>
<dbReference type="RefSeq" id="WP_141959560.1">
    <property type="nucleotide sequence ID" value="NZ_VFOZ01000001.1"/>
</dbReference>
<evidence type="ECO:0000256" key="9">
    <source>
        <dbReference type="PROSITE-ProRule" id="PRU10141"/>
    </source>
</evidence>
<organism evidence="13 14">
    <name type="scientific">Actinoallomurus bryophytorum</name>
    <dbReference type="NCBI Taxonomy" id="1490222"/>
    <lineage>
        <taxon>Bacteria</taxon>
        <taxon>Bacillati</taxon>
        <taxon>Actinomycetota</taxon>
        <taxon>Actinomycetes</taxon>
        <taxon>Streptosporangiales</taxon>
        <taxon>Thermomonosporaceae</taxon>
        <taxon>Actinoallomurus</taxon>
    </lineage>
</organism>
<feature type="region of interest" description="Disordered" evidence="10">
    <location>
        <begin position="361"/>
        <end position="388"/>
    </location>
</feature>
<keyword evidence="14" id="KW-1185">Reference proteome</keyword>
<keyword evidence="11" id="KW-1133">Transmembrane helix</keyword>
<dbReference type="PROSITE" id="PS00107">
    <property type="entry name" value="PROTEIN_KINASE_ATP"/>
    <property type="match status" value="1"/>
</dbReference>
<dbReference type="GO" id="GO:0045717">
    <property type="term" value="P:negative regulation of fatty acid biosynthetic process"/>
    <property type="evidence" value="ECO:0007669"/>
    <property type="project" value="UniProtKB-ARBA"/>
</dbReference>
<feature type="compositionally biased region" description="Low complexity" evidence="10">
    <location>
        <begin position="295"/>
        <end position="317"/>
    </location>
</feature>
<dbReference type="SMART" id="SM00220">
    <property type="entry name" value="S_TKc"/>
    <property type="match status" value="1"/>
</dbReference>
<dbReference type="InterPro" id="IPR008271">
    <property type="entry name" value="Ser/Thr_kinase_AS"/>
</dbReference>
<dbReference type="AlphaFoldDB" id="A0A543CTE6"/>
<dbReference type="EC" id="2.7.11.1" evidence="1"/>
<dbReference type="Pfam" id="PF26056">
    <property type="entry name" value="DUF8017"/>
    <property type="match status" value="1"/>
</dbReference>
<keyword evidence="5 13" id="KW-0418">Kinase</keyword>
<keyword evidence="4 9" id="KW-0547">Nucleotide-binding</keyword>
<dbReference type="FunFam" id="1.10.510.10:FF:000021">
    <property type="entry name" value="Serine/threonine protein kinase"/>
    <property type="match status" value="1"/>
</dbReference>
<dbReference type="CDD" id="cd14014">
    <property type="entry name" value="STKc_PknB_like"/>
    <property type="match status" value="1"/>
</dbReference>
<name>A0A543CTE6_9ACTN</name>
<evidence type="ECO:0000256" key="1">
    <source>
        <dbReference type="ARBA" id="ARBA00012513"/>
    </source>
</evidence>
<dbReference type="FunFam" id="3.30.200.20:FF:000035">
    <property type="entry name" value="Serine/threonine protein kinase Stk1"/>
    <property type="match status" value="1"/>
</dbReference>
<dbReference type="InterPro" id="IPR058330">
    <property type="entry name" value="DUF8017"/>
</dbReference>
<gene>
    <name evidence="13" type="ORF">FB559_5895</name>
</gene>
<comment type="catalytic activity">
    <reaction evidence="8">
        <text>L-seryl-[protein] + ATP = O-phospho-L-seryl-[protein] + ADP + H(+)</text>
        <dbReference type="Rhea" id="RHEA:17989"/>
        <dbReference type="Rhea" id="RHEA-COMP:9863"/>
        <dbReference type="Rhea" id="RHEA-COMP:11604"/>
        <dbReference type="ChEBI" id="CHEBI:15378"/>
        <dbReference type="ChEBI" id="CHEBI:29999"/>
        <dbReference type="ChEBI" id="CHEBI:30616"/>
        <dbReference type="ChEBI" id="CHEBI:83421"/>
        <dbReference type="ChEBI" id="CHEBI:456216"/>
        <dbReference type="EC" id="2.7.11.1"/>
    </reaction>
</comment>
<feature type="transmembrane region" description="Helical" evidence="11">
    <location>
        <begin position="338"/>
        <end position="358"/>
    </location>
</feature>
<evidence type="ECO:0000313" key="13">
    <source>
        <dbReference type="EMBL" id="TQM00188.1"/>
    </source>
</evidence>
<evidence type="ECO:0000256" key="5">
    <source>
        <dbReference type="ARBA" id="ARBA00022777"/>
    </source>
</evidence>
<dbReference type="PROSITE" id="PS50011">
    <property type="entry name" value="PROTEIN_KINASE_DOM"/>
    <property type="match status" value="1"/>
</dbReference>
<dbReference type="GO" id="GO:0005524">
    <property type="term" value="F:ATP binding"/>
    <property type="evidence" value="ECO:0007669"/>
    <property type="project" value="UniProtKB-UniRule"/>
</dbReference>
<feature type="domain" description="Protein kinase" evidence="12">
    <location>
        <begin position="17"/>
        <end position="280"/>
    </location>
</feature>
<keyword evidence="2 13" id="KW-0723">Serine/threonine-protein kinase</keyword>
<feature type="region of interest" description="Disordered" evidence="10">
    <location>
        <begin position="261"/>
        <end position="336"/>
    </location>
</feature>
<feature type="compositionally biased region" description="Basic residues" evidence="10">
    <location>
        <begin position="327"/>
        <end position="336"/>
    </location>
</feature>